<dbReference type="EMBL" id="QNVY02000006">
    <property type="protein sequence ID" value="RYJ50855.1"/>
    <property type="molecule type" value="Genomic_DNA"/>
</dbReference>
<organism evidence="8 9">
    <name type="scientific">Flavobacterium petrolei</name>
    <dbReference type="NCBI Taxonomy" id="2259594"/>
    <lineage>
        <taxon>Bacteria</taxon>
        <taxon>Pseudomonadati</taxon>
        <taxon>Bacteroidota</taxon>
        <taxon>Flavobacteriia</taxon>
        <taxon>Flavobacteriales</taxon>
        <taxon>Flavobacteriaceae</taxon>
        <taxon>Flavobacterium</taxon>
    </lineage>
</organism>
<evidence type="ECO:0000256" key="2">
    <source>
        <dbReference type="ARBA" id="ARBA00007430"/>
    </source>
</evidence>
<dbReference type="AlphaFoldDB" id="A0A482TDX2"/>
<comment type="caution">
    <text evidence="8">The sequence shown here is derived from an EMBL/GenBank/DDBJ whole genome shotgun (WGS) entry which is preliminary data.</text>
</comment>
<gene>
    <name evidence="8" type="ORF">DR871_015275</name>
</gene>
<proteinExistence type="inferred from homology"/>
<dbReference type="GO" id="GO:0005886">
    <property type="term" value="C:plasma membrane"/>
    <property type="evidence" value="ECO:0007669"/>
    <property type="project" value="UniProtKB-SubCell"/>
</dbReference>
<evidence type="ECO:0000256" key="5">
    <source>
        <dbReference type="ARBA" id="ARBA00022989"/>
    </source>
</evidence>
<keyword evidence="4 7" id="KW-0812">Transmembrane</keyword>
<evidence type="ECO:0000256" key="1">
    <source>
        <dbReference type="ARBA" id="ARBA00004651"/>
    </source>
</evidence>
<feature type="transmembrane region" description="Helical" evidence="7">
    <location>
        <begin position="206"/>
        <end position="226"/>
    </location>
</feature>
<keyword evidence="6 7" id="KW-0472">Membrane</keyword>
<dbReference type="InterPro" id="IPR050833">
    <property type="entry name" value="Poly_Biosynth_Transport"/>
</dbReference>
<dbReference type="RefSeq" id="WP_113666995.1">
    <property type="nucleotide sequence ID" value="NZ_QNVY02000006.1"/>
</dbReference>
<dbReference type="OrthoDB" id="8562875at2"/>
<feature type="transmembrane region" description="Helical" evidence="7">
    <location>
        <begin position="419"/>
        <end position="441"/>
    </location>
</feature>
<feature type="transmembrane region" description="Helical" evidence="7">
    <location>
        <begin position="362"/>
        <end position="383"/>
    </location>
</feature>
<evidence type="ECO:0000256" key="7">
    <source>
        <dbReference type="SAM" id="Phobius"/>
    </source>
</evidence>
<name>A0A482TDX2_9FLAO</name>
<reference evidence="8 9" key="1">
    <citation type="submission" date="2019-01" db="EMBL/GenBank/DDBJ databases">
        <title>Flavobacterium sp. nov. isolated from arctic soil.</title>
        <authorList>
            <person name="Kim D.-U."/>
        </authorList>
    </citation>
    <scope>NUCLEOTIDE SEQUENCE [LARGE SCALE GENOMIC DNA]</scope>
    <source>
        <strain evidence="8 9">Kopri-42</strain>
    </source>
</reference>
<keyword evidence="3" id="KW-1003">Cell membrane</keyword>
<dbReference type="PANTHER" id="PTHR30250">
    <property type="entry name" value="PST FAMILY PREDICTED COLANIC ACID TRANSPORTER"/>
    <property type="match status" value="1"/>
</dbReference>
<evidence type="ECO:0000256" key="6">
    <source>
        <dbReference type="ARBA" id="ARBA00023136"/>
    </source>
</evidence>
<feature type="transmembrane region" description="Helical" evidence="7">
    <location>
        <begin position="280"/>
        <end position="302"/>
    </location>
</feature>
<evidence type="ECO:0000313" key="9">
    <source>
        <dbReference type="Proteomes" id="UP000253235"/>
    </source>
</evidence>
<evidence type="ECO:0000256" key="3">
    <source>
        <dbReference type="ARBA" id="ARBA00022475"/>
    </source>
</evidence>
<evidence type="ECO:0008006" key="10">
    <source>
        <dbReference type="Google" id="ProtNLM"/>
    </source>
</evidence>
<feature type="transmembrane region" description="Helical" evidence="7">
    <location>
        <begin position="21"/>
        <end position="44"/>
    </location>
</feature>
<keyword evidence="9" id="KW-1185">Reference proteome</keyword>
<accession>A0A482TDX2</accession>
<keyword evidence="5 7" id="KW-1133">Transmembrane helix</keyword>
<dbReference type="PANTHER" id="PTHR30250:SF10">
    <property type="entry name" value="LIPOPOLYSACCHARIDE BIOSYNTHESIS PROTEIN WZXC"/>
    <property type="match status" value="1"/>
</dbReference>
<comment type="subcellular location">
    <subcellularLocation>
        <location evidence="1">Cell membrane</location>
        <topology evidence="1">Multi-pass membrane protein</topology>
    </subcellularLocation>
</comment>
<feature type="transmembrane region" description="Helical" evidence="7">
    <location>
        <begin position="144"/>
        <end position="168"/>
    </location>
</feature>
<feature type="transmembrane region" description="Helical" evidence="7">
    <location>
        <begin position="108"/>
        <end position="132"/>
    </location>
</feature>
<comment type="similarity">
    <text evidence="2">Belongs to the polysaccharide synthase family.</text>
</comment>
<feature type="transmembrane region" description="Helical" evidence="7">
    <location>
        <begin position="50"/>
        <end position="73"/>
    </location>
</feature>
<dbReference type="Proteomes" id="UP000253235">
    <property type="component" value="Unassembled WGS sequence"/>
</dbReference>
<sequence>MVIKLIRNVLNKVGVDGAIAYVILARVIQAGGGLICVFFIAKYLTKVEQGYFYTFGSILAIQMFFELGLSTIITQFVAHEKAFLNWDGKTTLVGNEKSLSRLASLLQFCIKWFAVMAIIFIIVLLIFGSLFFTEYGKQNNDVEWQMPWIILALITGANLMMSPILAFLEGLGKVKDVAKIRFLQQAFQLIVLFSSLMLGLKLFSGPIAACASVLIIVFSIIFSYKMKLLHFIYYELKEWKVNYKIEIFPFQWRIALSWISGYFIFQLFNPVVFATEGATVAGQMGMTLVALSGILTISMSWINTKVPSFSNHIAMKNYTSLDFIFNKAIKQTSIICVVSLFVFIVIVYFLQYNNYPIGNRFLPIPLIVLLSIATFINQFVGALGTYLRCHKQEPFLIMSVVMAILMCSSIYFTGKFWGIYGIVGGYTLIITGSLLWGVFIFNSKKKEWHL</sequence>
<evidence type="ECO:0000256" key="4">
    <source>
        <dbReference type="ARBA" id="ARBA00022692"/>
    </source>
</evidence>
<evidence type="ECO:0000313" key="8">
    <source>
        <dbReference type="EMBL" id="RYJ50855.1"/>
    </source>
</evidence>
<protein>
    <recommendedName>
        <fullName evidence="10">Polysaccharide biosynthesis protein</fullName>
    </recommendedName>
</protein>
<feature type="transmembrane region" description="Helical" evidence="7">
    <location>
        <begin position="247"/>
        <end position="268"/>
    </location>
</feature>
<feature type="transmembrane region" description="Helical" evidence="7">
    <location>
        <begin position="332"/>
        <end position="350"/>
    </location>
</feature>
<feature type="transmembrane region" description="Helical" evidence="7">
    <location>
        <begin position="395"/>
        <end position="413"/>
    </location>
</feature>
<feature type="transmembrane region" description="Helical" evidence="7">
    <location>
        <begin position="180"/>
        <end position="200"/>
    </location>
</feature>